<evidence type="ECO:0000256" key="1">
    <source>
        <dbReference type="SAM" id="MobiDB-lite"/>
    </source>
</evidence>
<name>A0A382GPK2_9ZZZZ</name>
<evidence type="ECO:0000313" key="2">
    <source>
        <dbReference type="EMBL" id="SVB76725.1"/>
    </source>
</evidence>
<reference evidence="2" key="1">
    <citation type="submission" date="2018-05" db="EMBL/GenBank/DDBJ databases">
        <authorList>
            <person name="Lanie J.A."/>
            <person name="Ng W.-L."/>
            <person name="Kazmierczak K.M."/>
            <person name="Andrzejewski T.M."/>
            <person name="Davidsen T.M."/>
            <person name="Wayne K.J."/>
            <person name="Tettelin H."/>
            <person name="Glass J.I."/>
            <person name="Rusch D."/>
            <person name="Podicherti R."/>
            <person name="Tsui H.-C.T."/>
            <person name="Winkler M.E."/>
        </authorList>
    </citation>
    <scope>NUCLEOTIDE SEQUENCE</scope>
</reference>
<organism evidence="2">
    <name type="scientific">marine metagenome</name>
    <dbReference type="NCBI Taxonomy" id="408172"/>
    <lineage>
        <taxon>unclassified sequences</taxon>
        <taxon>metagenomes</taxon>
        <taxon>ecological metagenomes</taxon>
    </lineage>
</organism>
<gene>
    <name evidence="2" type="ORF">METZ01_LOCUS229579</name>
</gene>
<accession>A0A382GPK2</accession>
<protein>
    <submittedName>
        <fullName evidence="2">Uncharacterized protein</fullName>
    </submittedName>
</protein>
<sequence>MNRWYRLRLRHLRQHNKKRQKPQDYCQRKQIPVTDQIRPNRHNKVDQTH</sequence>
<feature type="non-terminal residue" evidence="2">
    <location>
        <position position="49"/>
    </location>
</feature>
<proteinExistence type="predicted"/>
<feature type="region of interest" description="Disordered" evidence="1">
    <location>
        <begin position="12"/>
        <end position="49"/>
    </location>
</feature>
<dbReference type="EMBL" id="UINC01056553">
    <property type="protein sequence ID" value="SVB76725.1"/>
    <property type="molecule type" value="Genomic_DNA"/>
</dbReference>
<dbReference type="AlphaFoldDB" id="A0A382GPK2"/>